<comment type="caution">
    <text evidence="3">The sequence shown here is derived from an EMBL/GenBank/DDBJ whole genome shotgun (WGS) entry which is preliminary data.</text>
</comment>
<protein>
    <submittedName>
        <fullName evidence="3">Uncharacterized protein</fullName>
    </submittedName>
</protein>
<reference evidence="3" key="1">
    <citation type="submission" date="2023-06" db="EMBL/GenBank/DDBJ databases">
        <title>Gycomyces niveus sp.nov., a novel actinomycete isolated from soil in Shouguang.</title>
        <authorList>
            <person name="Yang X."/>
            <person name="Zhao J."/>
        </authorList>
    </citation>
    <scope>NUCLEOTIDE SEQUENCE</scope>
    <source>
        <strain evidence="3">NEAU C2</strain>
    </source>
</reference>
<evidence type="ECO:0000313" key="4">
    <source>
        <dbReference type="Proteomes" id="UP001171902"/>
    </source>
</evidence>
<organism evidence="3 4">
    <name type="scientific">Glycomyces tritici</name>
    <dbReference type="NCBI Taxonomy" id="2665176"/>
    <lineage>
        <taxon>Bacteria</taxon>
        <taxon>Bacillati</taxon>
        <taxon>Actinomycetota</taxon>
        <taxon>Actinomycetes</taxon>
        <taxon>Glycomycetales</taxon>
        <taxon>Glycomycetaceae</taxon>
        <taxon>Glycomyces</taxon>
    </lineage>
</organism>
<feature type="region of interest" description="Disordered" evidence="1">
    <location>
        <begin position="146"/>
        <end position="185"/>
    </location>
</feature>
<keyword evidence="2" id="KW-0472">Membrane</keyword>
<feature type="compositionally biased region" description="Basic and acidic residues" evidence="1">
    <location>
        <begin position="1"/>
        <end position="11"/>
    </location>
</feature>
<evidence type="ECO:0000256" key="2">
    <source>
        <dbReference type="SAM" id="Phobius"/>
    </source>
</evidence>
<feature type="region of interest" description="Disordered" evidence="1">
    <location>
        <begin position="1"/>
        <end position="117"/>
    </location>
</feature>
<dbReference type="RefSeq" id="WP_289953808.1">
    <property type="nucleotide sequence ID" value="NZ_JAUEMJ010000001.1"/>
</dbReference>
<keyword evidence="4" id="KW-1185">Reference proteome</keyword>
<gene>
    <name evidence="3" type="ORF">QWI33_00475</name>
</gene>
<keyword evidence="2" id="KW-0812">Transmembrane</keyword>
<feature type="transmembrane region" description="Helical" evidence="2">
    <location>
        <begin position="123"/>
        <end position="143"/>
    </location>
</feature>
<feature type="compositionally biased region" description="Pro residues" evidence="1">
    <location>
        <begin position="74"/>
        <end position="83"/>
    </location>
</feature>
<proteinExistence type="predicted"/>
<evidence type="ECO:0000313" key="3">
    <source>
        <dbReference type="EMBL" id="MDN3238186.1"/>
    </source>
</evidence>
<accession>A0ABT7YHT5</accession>
<keyword evidence="2" id="KW-1133">Transmembrane helix</keyword>
<evidence type="ECO:0000256" key="1">
    <source>
        <dbReference type="SAM" id="MobiDB-lite"/>
    </source>
</evidence>
<name>A0ABT7YHT5_9ACTN</name>
<sequence>MEPKRIHDALEPGHATENPMTYPPPNPYDPNQSPGYGQPSPAPQHYTTDADPYSRPDPYGPGAGYPTAPSHPGSAPPGQPYSPGPAYAQTGGYQQPPVGPPGGAFQPGQAAPPPPGGNSNTPLIITLVVVVIAVIGGGIMLGLSMTGDDDPDPAETTTAAEETSEAAEETSAAEPTEEATTEGESVYRVPAEGECIENNPEGFYVVDCGSDLAYWEVLRVVQSPEDPEPTDAAHSVAAADACAGSGNTNYYYTDTAIAAGRDWDPELDSITAVYCVKEV</sequence>
<dbReference type="EMBL" id="JAUEMJ010000001">
    <property type="protein sequence ID" value="MDN3238186.1"/>
    <property type="molecule type" value="Genomic_DNA"/>
</dbReference>
<dbReference type="Proteomes" id="UP001171902">
    <property type="component" value="Unassembled WGS sequence"/>
</dbReference>